<name>A0ACC0TS09_9AGAM</name>
<reference evidence="1" key="1">
    <citation type="submission" date="2021-03" db="EMBL/GenBank/DDBJ databases">
        <title>Evolutionary priming and transition to the ectomycorrhizal habit in an iconic lineage of mushroom-forming fungi: is preadaptation a requirement?</title>
        <authorList>
            <consortium name="DOE Joint Genome Institute"/>
            <person name="Looney B.P."/>
            <person name="Miyauchi S."/>
            <person name="Morin E."/>
            <person name="Drula E."/>
            <person name="Courty P.E."/>
            <person name="Chicoki N."/>
            <person name="Fauchery L."/>
            <person name="Kohler A."/>
            <person name="Kuo A."/>
            <person name="LaButti K."/>
            <person name="Pangilinan J."/>
            <person name="Lipzen A."/>
            <person name="Riley R."/>
            <person name="Andreopoulos W."/>
            <person name="He G."/>
            <person name="Johnson J."/>
            <person name="Barry K.W."/>
            <person name="Grigoriev I.V."/>
            <person name="Nagy L."/>
            <person name="Hibbett D."/>
            <person name="Henrissat B."/>
            <person name="Matheny P.B."/>
            <person name="Labbe J."/>
            <person name="Martin A.F."/>
        </authorList>
    </citation>
    <scope>NUCLEOTIDE SEQUENCE</scope>
    <source>
        <strain evidence="1">BPL698</strain>
    </source>
</reference>
<evidence type="ECO:0000313" key="2">
    <source>
        <dbReference type="Proteomes" id="UP001207468"/>
    </source>
</evidence>
<dbReference type="Proteomes" id="UP001207468">
    <property type="component" value="Unassembled WGS sequence"/>
</dbReference>
<comment type="caution">
    <text evidence="1">The sequence shown here is derived from an EMBL/GenBank/DDBJ whole genome shotgun (WGS) entry which is preliminary data.</text>
</comment>
<organism evidence="1 2">
    <name type="scientific">Russula earlei</name>
    <dbReference type="NCBI Taxonomy" id="71964"/>
    <lineage>
        <taxon>Eukaryota</taxon>
        <taxon>Fungi</taxon>
        <taxon>Dikarya</taxon>
        <taxon>Basidiomycota</taxon>
        <taxon>Agaricomycotina</taxon>
        <taxon>Agaricomycetes</taxon>
        <taxon>Russulales</taxon>
        <taxon>Russulaceae</taxon>
        <taxon>Russula</taxon>
    </lineage>
</organism>
<gene>
    <name evidence="1" type="ORF">F5148DRAFT_1154604</name>
</gene>
<evidence type="ECO:0000313" key="1">
    <source>
        <dbReference type="EMBL" id="KAI9435882.1"/>
    </source>
</evidence>
<protein>
    <submittedName>
        <fullName evidence="1">Uncharacterized protein</fullName>
    </submittedName>
</protein>
<dbReference type="EMBL" id="JAGFNK010001031">
    <property type="protein sequence ID" value="KAI9435882.1"/>
    <property type="molecule type" value="Genomic_DNA"/>
</dbReference>
<keyword evidence="2" id="KW-1185">Reference proteome</keyword>
<accession>A0ACC0TS09</accession>
<proteinExistence type="predicted"/>
<sequence>MRPSQIFTIFCLAVGIGPSFALRSRFTRGHPVPNSRDGDPAREQELLRQSLMAAIRRKGLDPLFANGNHVPSYEWMEEQKQWKMNPPPGTQTIGSYRSKEDTYDGVNPPKHSGI</sequence>